<comment type="subcellular location">
    <subcellularLocation>
        <location evidence="1">Cytoplasm</location>
    </subcellularLocation>
</comment>
<dbReference type="PROSITE" id="PS51101">
    <property type="entry name" value="PTS_EIIB_TYPE_4"/>
    <property type="match status" value="1"/>
</dbReference>
<keyword evidence="5" id="KW-0808">Transferase</keyword>
<keyword evidence="2" id="KW-0813">Transport</keyword>
<dbReference type="Proteomes" id="UP000284277">
    <property type="component" value="Unassembled WGS sequence"/>
</dbReference>
<accession>A0A419T7G2</accession>
<evidence type="ECO:0000256" key="4">
    <source>
        <dbReference type="ARBA" id="ARBA00022597"/>
    </source>
</evidence>
<feature type="domain" description="PTS EIIB type-4" evidence="8">
    <location>
        <begin position="1"/>
        <end position="163"/>
    </location>
</feature>
<comment type="caution">
    <text evidence="9">The sequence shown here is derived from an EMBL/GenBank/DDBJ whole genome shotgun (WGS) entry which is preliminary data.</text>
</comment>
<gene>
    <name evidence="9" type="ORF">BET01_15220</name>
</gene>
<dbReference type="InterPro" id="IPR036667">
    <property type="entry name" value="PTS_IIB_sorbose-sp_sf"/>
</dbReference>
<organism evidence="9 10">
    <name type="scientific">Lacrimispora algidixylanolytica</name>
    <dbReference type="NCBI Taxonomy" id="94868"/>
    <lineage>
        <taxon>Bacteria</taxon>
        <taxon>Bacillati</taxon>
        <taxon>Bacillota</taxon>
        <taxon>Clostridia</taxon>
        <taxon>Lachnospirales</taxon>
        <taxon>Lachnospiraceae</taxon>
        <taxon>Lacrimispora</taxon>
    </lineage>
</organism>
<dbReference type="EMBL" id="MCIA01000007">
    <property type="protein sequence ID" value="RKD33366.1"/>
    <property type="molecule type" value="Genomic_DNA"/>
</dbReference>
<dbReference type="GO" id="GO:0009401">
    <property type="term" value="P:phosphoenolpyruvate-dependent sugar phosphotransferase system"/>
    <property type="evidence" value="ECO:0007669"/>
    <property type="project" value="UniProtKB-KW"/>
</dbReference>
<dbReference type="RefSeq" id="WP_120195962.1">
    <property type="nucleotide sequence ID" value="NZ_MCIA01000007.1"/>
</dbReference>
<keyword evidence="7" id="KW-0418">Kinase</keyword>
<keyword evidence="10" id="KW-1185">Reference proteome</keyword>
<evidence type="ECO:0000256" key="6">
    <source>
        <dbReference type="ARBA" id="ARBA00022683"/>
    </source>
</evidence>
<evidence type="ECO:0000256" key="3">
    <source>
        <dbReference type="ARBA" id="ARBA00022490"/>
    </source>
</evidence>
<keyword evidence="3" id="KW-0963">Cytoplasm</keyword>
<name>A0A419T7G2_9FIRM</name>
<evidence type="ECO:0000313" key="9">
    <source>
        <dbReference type="EMBL" id="RKD33366.1"/>
    </source>
</evidence>
<sequence>MIVMVRLDERMIHGQVAIKWSRHTEVDRIIVANDEAASNPLIQKSLMMAAPSTAKTAIKDVNSSIELLKNPKAAEHKILIIVSTPEDLLQIVTEVPDIPLVNVGNYGRVAAKVNAEPRKSYRNNLYAYDNEVSTLKKVIETGIKCNYQTVPDDAPEELSKIFD</sequence>
<evidence type="ECO:0000313" key="10">
    <source>
        <dbReference type="Proteomes" id="UP000284277"/>
    </source>
</evidence>
<evidence type="ECO:0000256" key="2">
    <source>
        <dbReference type="ARBA" id="ARBA00022448"/>
    </source>
</evidence>
<evidence type="ECO:0000256" key="1">
    <source>
        <dbReference type="ARBA" id="ARBA00004496"/>
    </source>
</evidence>
<keyword evidence="6" id="KW-0598">Phosphotransferase system</keyword>
<reference evidence="9 10" key="1">
    <citation type="submission" date="2016-08" db="EMBL/GenBank/DDBJ databases">
        <title>A new outlook on sporulation: Clostridium algidixylanolyticum.</title>
        <authorList>
            <person name="Poppleton D.I."/>
            <person name="Gribaldo S."/>
        </authorList>
    </citation>
    <scope>NUCLEOTIDE SEQUENCE [LARGE SCALE GENOMIC DNA]</scope>
    <source>
        <strain evidence="9 10">SPL73</strain>
    </source>
</reference>
<evidence type="ECO:0000256" key="5">
    <source>
        <dbReference type="ARBA" id="ARBA00022679"/>
    </source>
</evidence>
<evidence type="ECO:0000259" key="8">
    <source>
        <dbReference type="PROSITE" id="PS51101"/>
    </source>
</evidence>
<proteinExistence type="predicted"/>
<dbReference type="SUPFAM" id="SSF52728">
    <property type="entry name" value="PTS IIb component"/>
    <property type="match status" value="1"/>
</dbReference>
<dbReference type="Gene3D" id="3.40.35.10">
    <property type="entry name" value="Phosphotransferase system, sorbose subfamily IIB component"/>
    <property type="match status" value="1"/>
</dbReference>
<keyword evidence="4" id="KW-0762">Sugar transport</keyword>
<dbReference type="GO" id="GO:0008982">
    <property type="term" value="F:protein-N(PI)-phosphohistidine-sugar phosphotransferase activity"/>
    <property type="evidence" value="ECO:0007669"/>
    <property type="project" value="InterPro"/>
</dbReference>
<protein>
    <submittedName>
        <fullName evidence="9">PTS mannose transporter subunit IIB</fullName>
    </submittedName>
</protein>
<dbReference type="OrthoDB" id="9788818at2"/>
<dbReference type="AlphaFoldDB" id="A0A419T7G2"/>
<dbReference type="GO" id="GO:0005737">
    <property type="term" value="C:cytoplasm"/>
    <property type="evidence" value="ECO:0007669"/>
    <property type="project" value="UniProtKB-SubCell"/>
</dbReference>
<dbReference type="InterPro" id="IPR004720">
    <property type="entry name" value="PTS_IIB_sorbose-sp"/>
</dbReference>
<dbReference type="GO" id="GO:0016301">
    <property type="term" value="F:kinase activity"/>
    <property type="evidence" value="ECO:0007669"/>
    <property type="project" value="UniProtKB-KW"/>
</dbReference>
<dbReference type="Pfam" id="PF03830">
    <property type="entry name" value="PTSIIB_sorb"/>
    <property type="match status" value="1"/>
</dbReference>
<evidence type="ECO:0000256" key="7">
    <source>
        <dbReference type="ARBA" id="ARBA00022777"/>
    </source>
</evidence>